<evidence type="ECO:0000313" key="6">
    <source>
        <dbReference type="Proteomes" id="UP000499080"/>
    </source>
</evidence>
<dbReference type="GO" id="GO:0005524">
    <property type="term" value="F:ATP binding"/>
    <property type="evidence" value="ECO:0007669"/>
    <property type="project" value="UniProtKB-KW"/>
</dbReference>
<dbReference type="GO" id="GO:0000723">
    <property type="term" value="P:telomere maintenance"/>
    <property type="evidence" value="ECO:0007669"/>
    <property type="project" value="InterPro"/>
</dbReference>
<name>A0A4Y2KYZ1_ARAVE</name>
<feature type="domain" description="STPR" evidence="4">
    <location>
        <begin position="1"/>
        <end position="60"/>
    </location>
</feature>
<keyword evidence="1" id="KW-0234">DNA repair</keyword>
<sequence>MAQRGQKRRAEETEEQRNRRSSDMAQCGQERNAEETEEQRNSRLSDMAQRSQERRAEESRRTKEWQIGSYKSFLFNALILSVRGLGEIVVPIAWTGIAAIILEGGRTAHYRYKLPVRILNNSSCSIPHNTEDGRFLKAEKLIIWDECTMTPHHALSAVERLLRDLMNSDLTFGGKVSVLGGDWRHILPVAVHANRTTIIET</sequence>
<feature type="domain" description="DNA helicase Pif1-like DEAD-box helicase" evidence="3">
    <location>
        <begin position="68"/>
        <end position="200"/>
    </location>
</feature>
<keyword evidence="1" id="KW-0233">DNA recombination</keyword>
<feature type="compositionally biased region" description="Basic and acidic residues" evidence="2">
    <location>
        <begin position="8"/>
        <end position="22"/>
    </location>
</feature>
<keyword evidence="1" id="KW-0227">DNA damage</keyword>
<organism evidence="5 6">
    <name type="scientific">Araneus ventricosus</name>
    <name type="common">Orbweaver spider</name>
    <name type="synonym">Epeira ventricosa</name>
    <dbReference type="NCBI Taxonomy" id="182803"/>
    <lineage>
        <taxon>Eukaryota</taxon>
        <taxon>Metazoa</taxon>
        <taxon>Ecdysozoa</taxon>
        <taxon>Arthropoda</taxon>
        <taxon>Chelicerata</taxon>
        <taxon>Arachnida</taxon>
        <taxon>Araneae</taxon>
        <taxon>Araneomorphae</taxon>
        <taxon>Entelegynae</taxon>
        <taxon>Araneoidea</taxon>
        <taxon>Araneidae</taxon>
        <taxon>Araneus</taxon>
    </lineage>
</organism>
<dbReference type="GO" id="GO:0016887">
    <property type="term" value="F:ATP hydrolysis activity"/>
    <property type="evidence" value="ECO:0007669"/>
    <property type="project" value="RHEA"/>
</dbReference>
<dbReference type="PANTHER" id="PTHR10492">
    <property type="match status" value="1"/>
</dbReference>
<dbReference type="EC" id="5.6.2.3" evidence="1"/>
<keyword evidence="1" id="KW-0547">Nucleotide-binding</keyword>
<dbReference type="AlphaFoldDB" id="A0A4Y2KYZ1"/>
<gene>
    <name evidence="5" type="ORF">AVEN_252901_1</name>
</gene>
<dbReference type="Pfam" id="PF21107">
    <property type="entry name" value="STPRs"/>
    <property type="match status" value="1"/>
</dbReference>
<accession>A0A4Y2KYZ1</accession>
<feature type="compositionally biased region" description="Basic and acidic residues" evidence="2">
    <location>
        <begin position="51"/>
        <end position="61"/>
    </location>
</feature>
<evidence type="ECO:0000259" key="4">
    <source>
        <dbReference type="Pfam" id="PF21107"/>
    </source>
</evidence>
<dbReference type="Pfam" id="PF05970">
    <property type="entry name" value="PIF1"/>
    <property type="match status" value="1"/>
</dbReference>
<dbReference type="Proteomes" id="UP000499080">
    <property type="component" value="Unassembled WGS sequence"/>
</dbReference>
<comment type="cofactor">
    <cofactor evidence="1">
        <name>Mg(2+)</name>
        <dbReference type="ChEBI" id="CHEBI:18420"/>
    </cofactor>
</comment>
<feature type="compositionally biased region" description="Basic and acidic residues" evidence="2">
    <location>
        <begin position="31"/>
        <end position="43"/>
    </location>
</feature>
<protein>
    <recommendedName>
        <fullName evidence="1">ATP-dependent DNA helicase</fullName>
        <ecNumber evidence="1">5.6.2.3</ecNumber>
    </recommendedName>
</protein>
<feature type="region of interest" description="Disordered" evidence="2">
    <location>
        <begin position="1"/>
        <end position="61"/>
    </location>
</feature>
<dbReference type="GO" id="GO:0006310">
    <property type="term" value="P:DNA recombination"/>
    <property type="evidence" value="ECO:0007669"/>
    <property type="project" value="UniProtKB-KW"/>
</dbReference>
<dbReference type="GO" id="GO:0006281">
    <property type="term" value="P:DNA repair"/>
    <property type="evidence" value="ECO:0007669"/>
    <property type="project" value="UniProtKB-KW"/>
</dbReference>
<dbReference type="Gene3D" id="3.40.50.300">
    <property type="entry name" value="P-loop containing nucleotide triphosphate hydrolases"/>
    <property type="match status" value="1"/>
</dbReference>
<keyword evidence="1" id="KW-0378">Hydrolase</keyword>
<evidence type="ECO:0000313" key="5">
    <source>
        <dbReference type="EMBL" id="GBN07528.1"/>
    </source>
</evidence>
<evidence type="ECO:0000256" key="2">
    <source>
        <dbReference type="SAM" id="MobiDB-lite"/>
    </source>
</evidence>
<evidence type="ECO:0000259" key="3">
    <source>
        <dbReference type="Pfam" id="PF05970"/>
    </source>
</evidence>
<reference evidence="5 6" key="1">
    <citation type="journal article" date="2019" name="Sci. Rep.">
        <title>Orb-weaving spider Araneus ventricosus genome elucidates the spidroin gene catalogue.</title>
        <authorList>
            <person name="Kono N."/>
            <person name="Nakamura H."/>
            <person name="Ohtoshi R."/>
            <person name="Moran D.A.P."/>
            <person name="Shinohara A."/>
            <person name="Yoshida Y."/>
            <person name="Fujiwara M."/>
            <person name="Mori M."/>
            <person name="Tomita M."/>
            <person name="Arakawa K."/>
        </authorList>
    </citation>
    <scope>NUCLEOTIDE SEQUENCE [LARGE SCALE GENOMIC DNA]</scope>
</reference>
<comment type="catalytic activity">
    <reaction evidence="1">
        <text>ATP + H2O = ADP + phosphate + H(+)</text>
        <dbReference type="Rhea" id="RHEA:13065"/>
        <dbReference type="ChEBI" id="CHEBI:15377"/>
        <dbReference type="ChEBI" id="CHEBI:15378"/>
        <dbReference type="ChEBI" id="CHEBI:30616"/>
        <dbReference type="ChEBI" id="CHEBI:43474"/>
        <dbReference type="ChEBI" id="CHEBI:456216"/>
        <dbReference type="EC" id="5.6.2.3"/>
    </reaction>
</comment>
<dbReference type="SUPFAM" id="SSF52540">
    <property type="entry name" value="P-loop containing nucleoside triphosphate hydrolases"/>
    <property type="match status" value="1"/>
</dbReference>
<keyword evidence="1" id="KW-0067">ATP-binding</keyword>
<dbReference type="InterPro" id="IPR027417">
    <property type="entry name" value="P-loop_NTPase"/>
</dbReference>
<dbReference type="GO" id="GO:0043139">
    <property type="term" value="F:5'-3' DNA helicase activity"/>
    <property type="evidence" value="ECO:0007669"/>
    <property type="project" value="UniProtKB-EC"/>
</dbReference>
<proteinExistence type="inferred from homology"/>
<dbReference type="PANTHER" id="PTHR10492:SF57">
    <property type="entry name" value="ATP-DEPENDENT DNA HELICASE"/>
    <property type="match status" value="1"/>
</dbReference>
<comment type="similarity">
    <text evidence="1">Belongs to the helicase family.</text>
</comment>
<dbReference type="EMBL" id="BGPR01005163">
    <property type="protein sequence ID" value="GBN07528.1"/>
    <property type="molecule type" value="Genomic_DNA"/>
</dbReference>
<keyword evidence="1" id="KW-0347">Helicase</keyword>
<dbReference type="InterPro" id="IPR010285">
    <property type="entry name" value="DNA_helicase_pif1-like_DEAD"/>
</dbReference>
<evidence type="ECO:0000256" key="1">
    <source>
        <dbReference type="RuleBase" id="RU363044"/>
    </source>
</evidence>
<keyword evidence="6" id="KW-1185">Reference proteome</keyword>
<comment type="caution">
    <text evidence="5">The sequence shown here is derived from an EMBL/GenBank/DDBJ whole genome shotgun (WGS) entry which is preliminary data.</text>
</comment>
<dbReference type="InterPro" id="IPR048998">
    <property type="entry name" value="STPR"/>
</dbReference>